<feature type="domain" description="Phosphoadenosine phosphosulphate reductase" evidence="1">
    <location>
        <begin position="145"/>
        <end position="240"/>
    </location>
</feature>
<protein>
    <submittedName>
        <fullName evidence="2">Phosphoadenosine-phosphosulfate reductase</fullName>
    </submittedName>
</protein>
<dbReference type="InterPro" id="IPR050128">
    <property type="entry name" value="Sulfate_adenylyltrnsfr_sub2"/>
</dbReference>
<proteinExistence type="predicted"/>
<dbReference type="InterPro" id="IPR014729">
    <property type="entry name" value="Rossmann-like_a/b/a_fold"/>
</dbReference>
<dbReference type="Pfam" id="PF01507">
    <property type="entry name" value="PAPS_reduct"/>
    <property type="match status" value="2"/>
</dbReference>
<evidence type="ECO:0000259" key="1">
    <source>
        <dbReference type="Pfam" id="PF01507"/>
    </source>
</evidence>
<dbReference type="GO" id="GO:0003824">
    <property type="term" value="F:catalytic activity"/>
    <property type="evidence" value="ECO:0007669"/>
    <property type="project" value="InterPro"/>
</dbReference>
<feature type="domain" description="Phosphoadenosine phosphosulphate reductase" evidence="1">
    <location>
        <begin position="28"/>
        <end position="72"/>
    </location>
</feature>
<dbReference type="EMBL" id="BK014910">
    <property type="protein sequence ID" value="DAD81910.1"/>
    <property type="molecule type" value="Genomic_DNA"/>
</dbReference>
<dbReference type="Gene3D" id="3.40.50.620">
    <property type="entry name" value="HUPs"/>
    <property type="match status" value="1"/>
</dbReference>
<dbReference type="PANTHER" id="PTHR43196">
    <property type="entry name" value="SULFATE ADENYLYLTRANSFERASE SUBUNIT 2"/>
    <property type="match status" value="1"/>
</dbReference>
<dbReference type="SUPFAM" id="SSF52402">
    <property type="entry name" value="Adenine nucleotide alpha hydrolases-like"/>
    <property type="match status" value="1"/>
</dbReference>
<reference evidence="2" key="1">
    <citation type="journal article" date="2021" name="Proc. Natl. Acad. Sci. U.S.A.">
        <title>A Catalog of Tens of Thousands of Viruses from Human Metagenomes Reveals Hidden Associations with Chronic Diseases.</title>
        <authorList>
            <person name="Tisza M.J."/>
            <person name="Buck C.B."/>
        </authorList>
    </citation>
    <scope>NUCLEOTIDE SEQUENCE</scope>
    <source>
        <strain evidence="2">CtAvK3</strain>
    </source>
</reference>
<organism evidence="2">
    <name type="scientific">Siphoviridae sp. ctAvK3</name>
    <dbReference type="NCBI Taxonomy" id="2826184"/>
    <lineage>
        <taxon>Viruses</taxon>
        <taxon>Duplodnaviria</taxon>
        <taxon>Heunggongvirae</taxon>
        <taxon>Uroviricota</taxon>
        <taxon>Caudoviricetes</taxon>
    </lineage>
</organism>
<accession>A0A8S5MI69</accession>
<sequence>MQSWPLDKKVRVSQLRIMEWYEKWGGRVYVSFSGGKDSTVLLDLARRVCEDVPGVFVDTGLEWPEIRTFVKSQGNIIWLKPQMRFDEVIDTYGYPVISKDVSNRVYYAQKGSKGCLLDMQGKNKDGSISPYKTALYGKYQYLVEAPFKIGAGCCRVMKKTPCKHFEKESGRKPIVGTMACESVSRTASWLKNGCNAFDSARPISQPLSFWTEQDVLMYLKSTGVSYCSVYGDIIEENGVWRTTGEQRTGCMFCAYGEHLEKSPNKFERMRLTHPKIHDYCIRDKSEGGLGMGRVLDYVGIPY</sequence>
<dbReference type="PANTHER" id="PTHR43196:SF2">
    <property type="entry name" value="PHOSPHOADENOSINE PHOSPHOSULFATE REDUCTASE"/>
    <property type="match status" value="1"/>
</dbReference>
<name>A0A8S5MI69_9CAUD</name>
<evidence type="ECO:0000313" key="2">
    <source>
        <dbReference type="EMBL" id="DAD81910.1"/>
    </source>
</evidence>
<dbReference type="InterPro" id="IPR002500">
    <property type="entry name" value="PAPS_reduct_dom"/>
</dbReference>